<keyword evidence="4" id="KW-1185">Reference proteome</keyword>
<evidence type="ECO:0000259" key="2">
    <source>
        <dbReference type="PROSITE" id="PS50846"/>
    </source>
</evidence>
<reference evidence="3" key="2">
    <citation type="submission" date="2020-09" db="EMBL/GenBank/DDBJ databases">
        <authorList>
            <person name="Sun Q."/>
            <person name="Zhou Y."/>
        </authorList>
    </citation>
    <scope>NUCLEOTIDE SEQUENCE</scope>
    <source>
        <strain evidence="3">CGMCC 1.15085</strain>
    </source>
</reference>
<dbReference type="RefSeq" id="WP_188836097.1">
    <property type="nucleotide sequence ID" value="NZ_BMHI01000002.1"/>
</dbReference>
<organism evidence="3 4">
    <name type="scientific">Flexivirga endophytica</name>
    <dbReference type="NCBI Taxonomy" id="1849103"/>
    <lineage>
        <taxon>Bacteria</taxon>
        <taxon>Bacillati</taxon>
        <taxon>Actinomycetota</taxon>
        <taxon>Actinomycetes</taxon>
        <taxon>Micrococcales</taxon>
        <taxon>Dermacoccaceae</taxon>
        <taxon>Flexivirga</taxon>
    </lineage>
</organism>
<dbReference type="GO" id="GO:0006825">
    <property type="term" value="P:copper ion transport"/>
    <property type="evidence" value="ECO:0007669"/>
    <property type="project" value="InterPro"/>
</dbReference>
<proteinExistence type="predicted"/>
<dbReference type="PRINTS" id="PR00944">
    <property type="entry name" value="CUEXPORT"/>
</dbReference>
<reference evidence="3" key="1">
    <citation type="journal article" date="2014" name="Int. J. Syst. Evol. Microbiol.">
        <title>Complete genome sequence of Corynebacterium casei LMG S-19264T (=DSM 44701T), isolated from a smear-ripened cheese.</title>
        <authorList>
            <consortium name="US DOE Joint Genome Institute (JGI-PGF)"/>
            <person name="Walter F."/>
            <person name="Albersmeier A."/>
            <person name="Kalinowski J."/>
            <person name="Ruckert C."/>
        </authorList>
    </citation>
    <scope>NUCLEOTIDE SEQUENCE</scope>
    <source>
        <strain evidence="3">CGMCC 1.15085</strain>
    </source>
</reference>
<protein>
    <recommendedName>
        <fullName evidence="2">HMA domain-containing protein</fullName>
    </recommendedName>
</protein>
<dbReference type="EMBL" id="BMHI01000002">
    <property type="protein sequence ID" value="GGB23852.1"/>
    <property type="molecule type" value="Genomic_DNA"/>
</dbReference>
<gene>
    <name evidence="3" type="ORF">GCM10011492_12190</name>
</gene>
<dbReference type="CDD" id="cd00371">
    <property type="entry name" value="HMA"/>
    <property type="match status" value="1"/>
</dbReference>
<evidence type="ECO:0000256" key="1">
    <source>
        <dbReference type="ARBA" id="ARBA00022723"/>
    </source>
</evidence>
<name>A0A916T166_9MICO</name>
<dbReference type="PROSITE" id="PS01047">
    <property type="entry name" value="HMA_1"/>
    <property type="match status" value="1"/>
</dbReference>
<dbReference type="AlphaFoldDB" id="A0A916T166"/>
<sequence length="89" mass="9146">MCTSCNCGTQTTDTIDTTPPVSIDATSYTVSGMTCGHCVTSVTEEVGAIDGVRDVHVDLASGVLTFTSDEPVARDTVEAAVREAGYALA</sequence>
<comment type="caution">
    <text evidence="3">The sequence shown here is derived from an EMBL/GenBank/DDBJ whole genome shotgun (WGS) entry which is preliminary data.</text>
</comment>
<dbReference type="InterPro" id="IPR000428">
    <property type="entry name" value="Cu-bd"/>
</dbReference>
<feature type="domain" description="HMA" evidence="2">
    <location>
        <begin position="24"/>
        <end position="89"/>
    </location>
</feature>
<evidence type="ECO:0000313" key="4">
    <source>
        <dbReference type="Proteomes" id="UP000636793"/>
    </source>
</evidence>
<accession>A0A916T166</accession>
<dbReference type="Gene3D" id="3.30.70.100">
    <property type="match status" value="1"/>
</dbReference>
<dbReference type="Proteomes" id="UP000636793">
    <property type="component" value="Unassembled WGS sequence"/>
</dbReference>
<dbReference type="InterPro" id="IPR036163">
    <property type="entry name" value="HMA_dom_sf"/>
</dbReference>
<dbReference type="InterPro" id="IPR006121">
    <property type="entry name" value="HMA_dom"/>
</dbReference>
<dbReference type="Pfam" id="PF00403">
    <property type="entry name" value="HMA"/>
    <property type="match status" value="1"/>
</dbReference>
<keyword evidence="1" id="KW-0479">Metal-binding</keyword>
<dbReference type="InterPro" id="IPR017969">
    <property type="entry name" value="Heavy-metal-associated_CS"/>
</dbReference>
<evidence type="ECO:0000313" key="3">
    <source>
        <dbReference type="EMBL" id="GGB23852.1"/>
    </source>
</evidence>
<dbReference type="SUPFAM" id="SSF55008">
    <property type="entry name" value="HMA, heavy metal-associated domain"/>
    <property type="match status" value="1"/>
</dbReference>
<dbReference type="PROSITE" id="PS50846">
    <property type="entry name" value="HMA_2"/>
    <property type="match status" value="1"/>
</dbReference>
<dbReference type="GO" id="GO:0005507">
    <property type="term" value="F:copper ion binding"/>
    <property type="evidence" value="ECO:0007669"/>
    <property type="project" value="InterPro"/>
</dbReference>